<feature type="domain" description="Bacterial Pleckstrin homology" evidence="1">
    <location>
        <begin position="2"/>
        <end position="122"/>
    </location>
</feature>
<dbReference type="PANTHER" id="PTHR35796:SF3">
    <property type="entry name" value="BHLH DOMAIN-CONTAINING PROTEIN"/>
    <property type="match status" value="1"/>
</dbReference>
<accession>A0ABW5Q3J6</accession>
<evidence type="ECO:0000313" key="2">
    <source>
        <dbReference type="EMBL" id="MFD2630094.1"/>
    </source>
</evidence>
<protein>
    <submittedName>
        <fullName evidence="2">PH domain-containing protein</fullName>
    </submittedName>
</protein>
<proteinExistence type="predicted"/>
<dbReference type="PANTHER" id="PTHR35796">
    <property type="entry name" value="HYPOTHETICAL CYTOSOLIC PROTEIN"/>
    <property type="match status" value="1"/>
</dbReference>
<name>A0ABW5Q3J6_9BACI</name>
<dbReference type="Gene3D" id="2.30.29.50">
    <property type="entry name" value="Bacterial Pleckstrin homology domain"/>
    <property type="match status" value="1"/>
</dbReference>
<evidence type="ECO:0000259" key="1">
    <source>
        <dbReference type="Pfam" id="PF08000"/>
    </source>
</evidence>
<dbReference type="Pfam" id="PF08000">
    <property type="entry name" value="bPH_1"/>
    <property type="match status" value="1"/>
</dbReference>
<sequence length="125" mass="13849">MGFLDGLMGNASNVDKSEIKKDFGKILVDGEEVSVAFKVIRDLFIFTDKRLILVDKQGLTGKKTDYHTILYKSISHFSIETGGNFDLDAELKIWISGNAQPLVSKTFKKDNSIYDIQKVLAAACG</sequence>
<dbReference type="EMBL" id="JBHUMX010000041">
    <property type="protein sequence ID" value="MFD2630094.1"/>
    <property type="molecule type" value="Genomic_DNA"/>
</dbReference>
<organism evidence="2 3">
    <name type="scientific">Oceanobacillus kapialis</name>
    <dbReference type="NCBI Taxonomy" id="481353"/>
    <lineage>
        <taxon>Bacteria</taxon>
        <taxon>Bacillati</taxon>
        <taxon>Bacillota</taxon>
        <taxon>Bacilli</taxon>
        <taxon>Bacillales</taxon>
        <taxon>Bacillaceae</taxon>
        <taxon>Oceanobacillus</taxon>
    </lineage>
</organism>
<dbReference type="InterPro" id="IPR037063">
    <property type="entry name" value="PHb_sf"/>
</dbReference>
<dbReference type="InterPro" id="IPR012544">
    <property type="entry name" value="PHb"/>
</dbReference>
<reference evidence="3" key="1">
    <citation type="journal article" date="2019" name="Int. J. Syst. Evol. Microbiol.">
        <title>The Global Catalogue of Microorganisms (GCM) 10K type strain sequencing project: providing services to taxonomists for standard genome sequencing and annotation.</title>
        <authorList>
            <consortium name="The Broad Institute Genomics Platform"/>
            <consortium name="The Broad Institute Genome Sequencing Center for Infectious Disease"/>
            <person name="Wu L."/>
            <person name="Ma J."/>
        </authorList>
    </citation>
    <scope>NUCLEOTIDE SEQUENCE [LARGE SCALE GENOMIC DNA]</scope>
    <source>
        <strain evidence="3">TISTR 1858</strain>
    </source>
</reference>
<gene>
    <name evidence="2" type="ORF">ACFSUN_15005</name>
</gene>
<comment type="caution">
    <text evidence="2">The sequence shown here is derived from an EMBL/GenBank/DDBJ whole genome shotgun (WGS) entry which is preliminary data.</text>
</comment>
<dbReference type="RefSeq" id="WP_379562988.1">
    <property type="nucleotide sequence ID" value="NZ_CP085256.1"/>
</dbReference>
<dbReference type="CDD" id="cd13225">
    <property type="entry name" value="PH-like_bacteria"/>
    <property type="match status" value="1"/>
</dbReference>
<dbReference type="SUPFAM" id="SSF50729">
    <property type="entry name" value="PH domain-like"/>
    <property type="match status" value="1"/>
</dbReference>
<dbReference type="Proteomes" id="UP001597451">
    <property type="component" value="Unassembled WGS sequence"/>
</dbReference>
<evidence type="ECO:0000313" key="3">
    <source>
        <dbReference type="Proteomes" id="UP001597451"/>
    </source>
</evidence>
<keyword evidence="3" id="KW-1185">Reference proteome</keyword>